<evidence type="ECO:0000256" key="2">
    <source>
        <dbReference type="ARBA" id="ARBA00022448"/>
    </source>
</evidence>
<keyword evidence="2" id="KW-0813">Transport</keyword>
<feature type="transmembrane region" description="Helical" evidence="9">
    <location>
        <begin position="116"/>
        <end position="135"/>
    </location>
</feature>
<dbReference type="PROSITE" id="PS00211">
    <property type="entry name" value="ABC_TRANSPORTER_1"/>
    <property type="match status" value="1"/>
</dbReference>
<dbReference type="InterPro" id="IPR056227">
    <property type="entry name" value="TMD0_ABC"/>
</dbReference>
<feature type="transmembrane region" description="Helical" evidence="9">
    <location>
        <begin position="147"/>
        <end position="167"/>
    </location>
</feature>
<keyword evidence="7 9" id="KW-0472">Membrane</keyword>
<dbReference type="InterPro" id="IPR036640">
    <property type="entry name" value="ABC1_TM_sf"/>
</dbReference>
<feature type="region of interest" description="Disordered" evidence="8">
    <location>
        <begin position="858"/>
        <end position="883"/>
    </location>
</feature>
<dbReference type="InterPro" id="IPR003439">
    <property type="entry name" value="ABC_transporter-like_ATP-bd"/>
</dbReference>
<keyword evidence="6 9" id="KW-1133">Transmembrane helix</keyword>
<name>A0A545VQM3_9HYPO</name>
<dbReference type="Gene3D" id="1.20.1560.10">
    <property type="entry name" value="ABC transporter type 1, transmembrane domain"/>
    <property type="match status" value="1"/>
</dbReference>
<dbReference type="InterPro" id="IPR003593">
    <property type="entry name" value="AAA+_ATPase"/>
</dbReference>
<feature type="transmembrane region" description="Helical" evidence="9">
    <location>
        <begin position="30"/>
        <end position="47"/>
    </location>
</feature>
<comment type="caution">
    <text evidence="12">The sequence shown here is derived from an EMBL/GenBank/DDBJ whole genome shotgun (WGS) entry which is preliminary data.</text>
</comment>
<evidence type="ECO:0000256" key="8">
    <source>
        <dbReference type="SAM" id="MobiDB-lite"/>
    </source>
</evidence>
<dbReference type="STRING" id="43265.A0A545VQM3"/>
<dbReference type="GO" id="GO:0140359">
    <property type="term" value="F:ABC-type transporter activity"/>
    <property type="evidence" value="ECO:0007669"/>
    <property type="project" value="InterPro"/>
</dbReference>
<feature type="transmembrane region" description="Helical" evidence="9">
    <location>
        <begin position="389"/>
        <end position="411"/>
    </location>
</feature>
<dbReference type="EMBL" id="SPUK01000016">
    <property type="protein sequence ID" value="TQV92257.1"/>
    <property type="molecule type" value="Genomic_DNA"/>
</dbReference>
<keyword evidence="5" id="KW-0067">ATP-binding</keyword>
<dbReference type="GO" id="GO:0016020">
    <property type="term" value="C:membrane"/>
    <property type="evidence" value="ECO:0007669"/>
    <property type="project" value="UniProtKB-SubCell"/>
</dbReference>
<dbReference type="OrthoDB" id="4869199at2759"/>
<evidence type="ECO:0000256" key="7">
    <source>
        <dbReference type="ARBA" id="ARBA00023136"/>
    </source>
</evidence>
<feature type="transmembrane region" description="Helical" evidence="9">
    <location>
        <begin position="91"/>
        <end position="110"/>
    </location>
</feature>
<dbReference type="PROSITE" id="PS50893">
    <property type="entry name" value="ABC_TRANSPORTER_2"/>
    <property type="match status" value="1"/>
</dbReference>
<protein>
    <submittedName>
        <fullName evidence="12">ABC multidrug transporter</fullName>
    </submittedName>
</protein>
<evidence type="ECO:0000256" key="1">
    <source>
        <dbReference type="ARBA" id="ARBA00004141"/>
    </source>
</evidence>
<dbReference type="GO" id="GO:0005524">
    <property type="term" value="F:ATP binding"/>
    <property type="evidence" value="ECO:0007669"/>
    <property type="project" value="UniProtKB-KW"/>
</dbReference>
<dbReference type="Pfam" id="PF00005">
    <property type="entry name" value="ABC_tran"/>
    <property type="match status" value="1"/>
</dbReference>
<evidence type="ECO:0000256" key="9">
    <source>
        <dbReference type="SAM" id="Phobius"/>
    </source>
</evidence>
<keyword evidence="4" id="KW-0547">Nucleotide-binding</keyword>
<evidence type="ECO:0000313" key="12">
    <source>
        <dbReference type="EMBL" id="TQV92257.1"/>
    </source>
</evidence>
<evidence type="ECO:0000259" key="11">
    <source>
        <dbReference type="PROSITE" id="PS50929"/>
    </source>
</evidence>
<dbReference type="Gene3D" id="3.40.50.300">
    <property type="entry name" value="P-loop containing nucleotide triphosphate hydrolases"/>
    <property type="match status" value="1"/>
</dbReference>
<dbReference type="InterPro" id="IPR011527">
    <property type="entry name" value="ABC1_TM_dom"/>
</dbReference>
<organism evidence="12 13">
    <name type="scientific">Cordyceps javanica</name>
    <dbReference type="NCBI Taxonomy" id="43265"/>
    <lineage>
        <taxon>Eukaryota</taxon>
        <taxon>Fungi</taxon>
        <taxon>Dikarya</taxon>
        <taxon>Ascomycota</taxon>
        <taxon>Pezizomycotina</taxon>
        <taxon>Sordariomycetes</taxon>
        <taxon>Hypocreomycetidae</taxon>
        <taxon>Hypocreales</taxon>
        <taxon>Cordycipitaceae</taxon>
        <taxon>Cordyceps</taxon>
    </lineage>
</organism>
<evidence type="ECO:0000256" key="6">
    <source>
        <dbReference type="ARBA" id="ARBA00022989"/>
    </source>
</evidence>
<dbReference type="SUPFAM" id="SSF52540">
    <property type="entry name" value="P-loop containing nucleoside triphosphate hydrolases"/>
    <property type="match status" value="1"/>
</dbReference>
<dbReference type="SMART" id="SM00382">
    <property type="entry name" value="AAA"/>
    <property type="match status" value="1"/>
</dbReference>
<evidence type="ECO:0000313" key="13">
    <source>
        <dbReference type="Proteomes" id="UP000315783"/>
    </source>
</evidence>
<keyword evidence="13" id="KW-1185">Reference proteome</keyword>
<evidence type="ECO:0000256" key="5">
    <source>
        <dbReference type="ARBA" id="ARBA00022840"/>
    </source>
</evidence>
<evidence type="ECO:0000256" key="3">
    <source>
        <dbReference type="ARBA" id="ARBA00022692"/>
    </source>
</evidence>
<proteinExistence type="predicted"/>
<dbReference type="Pfam" id="PF00664">
    <property type="entry name" value="ABC_membrane"/>
    <property type="match status" value="1"/>
</dbReference>
<feature type="transmembrane region" description="Helical" evidence="9">
    <location>
        <begin position="519"/>
        <end position="537"/>
    </location>
</feature>
<dbReference type="InterPro" id="IPR027417">
    <property type="entry name" value="P-loop_NTPase"/>
</dbReference>
<dbReference type="AlphaFoldDB" id="A0A545VQM3"/>
<dbReference type="PROSITE" id="PS50929">
    <property type="entry name" value="ABC_TM1F"/>
    <property type="match status" value="1"/>
</dbReference>
<evidence type="ECO:0000259" key="10">
    <source>
        <dbReference type="PROSITE" id="PS50893"/>
    </source>
</evidence>
<dbReference type="SUPFAM" id="SSF90123">
    <property type="entry name" value="ABC transporter transmembrane region"/>
    <property type="match status" value="1"/>
</dbReference>
<dbReference type="GO" id="GO:0016887">
    <property type="term" value="F:ATP hydrolysis activity"/>
    <property type="evidence" value="ECO:0007669"/>
    <property type="project" value="InterPro"/>
</dbReference>
<feature type="transmembrane region" description="Helical" evidence="9">
    <location>
        <begin position="59"/>
        <end position="79"/>
    </location>
</feature>
<feature type="domain" description="ABC transmembrane type-1" evidence="11">
    <location>
        <begin position="266"/>
        <end position="533"/>
    </location>
</feature>
<evidence type="ECO:0000256" key="4">
    <source>
        <dbReference type="ARBA" id="ARBA00022741"/>
    </source>
</evidence>
<feature type="transmembrane region" description="Helical" evidence="9">
    <location>
        <begin position="486"/>
        <end position="507"/>
    </location>
</feature>
<dbReference type="PANTHER" id="PTHR24223">
    <property type="entry name" value="ATP-BINDING CASSETTE SUB-FAMILY C"/>
    <property type="match status" value="1"/>
</dbReference>
<sequence length="883" mass="97129">MSGEEQPFWAPIARIFDFTLKFEETILQILPSRVVIAILPAAMFYYWRQPVYVRGSPLLWAKVSVSTALVVVEAISLALRTMPTDTRTDTSIPAASLELIAALAIATIIYTEHRHAVRTSALLGLSLFVGILIDVVKTRSFFLRPGLAALGVLSAASGSLRLCLFILEEVSRRALVADDAIRASLSTEATSGFMTRLLFLFLTPMLSAGFNQKLCPEHLTQLGLDFSSQHMHQRFKKHWKCGTQNELNRRLMRACWSAWKYQILQIIAVRLLASCFSFAQPFVIQDIIEAVDLQEPAKIAQRPGLACAVVIVFGGSGLAKTSATHLANRLITQIRGALIGSLYEKTHSLTEEEAKKSAVLTLMSTDIDAIVNGLPQCIEIPITVAETCLGIYFLSFFIGYSCVVVLFPVLFTTITSYVLGKWIGPAFADWNQSIETRVAKTSRILGQLPGIKMLGLGPIVNIFLQHLRIQEVEVSKKYRTLVSLSVLLVQFADLMSPVIVVAGGFFWHGFDHEMTASKVFPTIAMVVLVQGPLACVLEAYPRAMSMMVCFGRLETFLRLPERCDSRIKWDPSAPPDLYEPIPTHPGSTVMRPRPPPANPTGVVQFVDAMFGPRNMENPLLQDVSFSLGRASVTSVVGRTGSGKSTLLGGVMGETRNWGGYIYVEDGARIAYCGPNVWLRDTTIRDNILNFLPYNPVRYDLAIRSCQLEEDLSRLPGSDLYVVGTNGVNLSGGQRQRIGIARAVFAQAPVTVLDDVFSSLDRINAVSIMYTLCGENGVLRQAGSTVLLASHLPESFRVSDQLAIIDDEGTVTFDNMNSMDPSKELKISALLDPTKACVAPEIKDKQQALLHRALEYEYSETDDTPGKQARVGDPTGRLAVSRQN</sequence>
<comment type="subcellular location">
    <subcellularLocation>
        <location evidence="1">Membrane</location>
        <topology evidence="1">Multi-pass membrane protein</topology>
    </subcellularLocation>
</comment>
<dbReference type="InterPro" id="IPR017871">
    <property type="entry name" value="ABC_transporter-like_CS"/>
</dbReference>
<feature type="domain" description="ABC transporter" evidence="10">
    <location>
        <begin position="603"/>
        <end position="831"/>
    </location>
</feature>
<dbReference type="Proteomes" id="UP000315783">
    <property type="component" value="Unassembled WGS sequence"/>
</dbReference>
<dbReference type="Pfam" id="PF24357">
    <property type="entry name" value="TMD0_ABC"/>
    <property type="match status" value="1"/>
</dbReference>
<accession>A0A545VQM3</accession>
<dbReference type="PANTHER" id="PTHR24223:SF399">
    <property type="entry name" value="ABC TRANSPORTER ATNG"/>
    <property type="match status" value="1"/>
</dbReference>
<gene>
    <name evidence="12" type="ORF">IF1G_09329</name>
</gene>
<keyword evidence="3 9" id="KW-0812">Transmembrane</keyword>
<dbReference type="InterPro" id="IPR050173">
    <property type="entry name" value="ABC_transporter_C-like"/>
</dbReference>
<reference evidence="12 13" key="1">
    <citation type="journal article" date="2019" name="Appl. Microbiol. Biotechnol.">
        <title>Genome sequence of Isaria javanica and comparative genome analysis insights into family S53 peptidase evolution in fungal entomopathogens.</title>
        <authorList>
            <person name="Lin R."/>
            <person name="Zhang X."/>
            <person name="Xin B."/>
            <person name="Zou M."/>
            <person name="Gao Y."/>
            <person name="Qin F."/>
            <person name="Hu Q."/>
            <person name="Xie B."/>
            <person name="Cheng X."/>
        </authorList>
    </citation>
    <scope>NUCLEOTIDE SEQUENCE [LARGE SCALE GENOMIC DNA]</scope>
    <source>
        <strain evidence="12 13">IJ1G</strain>
    </source>
</reference>